<dbReference type="Gene3D" id="3.40.50.300">
    <property type="entry name" value="P-loop containing nucleotide triphosphate hydrolases"/>
    <property type="match status" value="1"/>
</dbReference>
<name>A0A1G7UZW1_9PROT</name>
<gene>
    <name evidence="3" type="ORF">SAMN05421742_101479</name>
</gene>
<dbReference type="AlphaFoldDB" id="A0A1G7UZW1"/>
<dbReference type="Proteomes" id="UP000217076">
    <property type="component" value="Unassembled WGS sequence"/>
</dbReference>
<dbReference type="InterPro" id="IPR027417">
    <property type="entry name" value="P-loop_NTPase"/>
</dbReference>
<accession>A0A1G7UZW1</accession>
<dbReference type="GO" id="GO:0008146">
    <property type="term" value="F:sulfotransferase activity"/>
    <property type="evidence" value="ECO:0007669"/>
    <property type="project" value="InterPro"/>
</dbReference>
<evidence type="ECO:0000313" key="3">
    <source>
        <dbReference type="EMBL" id="SDG52669.1"/>
    </source>
</evidence>
<keyword evidence="3" id="KW-0808">Transferase</keyword>
<feature type="region of interest" description="Disordered" evidence="1">
    <location>
        <begin position="1"/>
        <end position="29"/>
    </location>
</feature>
<dbReference type="InterPro" id="IPR000863">
    <property type="entry name" value="Sulfotransferase_dom"/>
</dbReference>
<dbReference type="EMBL" id="FNCV01000001">
    <property type="protein sequence ID" value="SDG52669.1"/>
    <property type="molecule type" value="Genomic_DNA"/>
</dbReference>
<organism evidence="3 4">
    <name type="scientific">Roseospirillum parvum</name>
    <dbReference type="NCBI Taxonomy" id="83401"/>
    <lineage>
        <taxon>Bacteria</taxon>
        <taxon>Pseudomonadati</taxon>
        <taxon>Pseudomonadota</taxon>
        <taxon>Alphaproteobacteria</taxon>
        <taxon>Rhodospirillales</taxon>
        <taxon>Rhodospirillaceae</taxon>
        <taxon>Roseospirillum</taxon>
    </lineage>
</organism>
<evidence type="ECO:0000259" key="2">
    <source>
        <dbReference type="Pfam" id="PF00685"/>
    </source>
</evidence>
<dbReference type="Pfam" id="PF00685">
    <property type="entry name" value="Sulfotransfer_1"/>
    <property type="match status" value="1"/>
</dbReference>
<keyword evidence="4" id="KW-1185">Reference proteome</keyword>
<dbReference type="SUPFAM" id="SSF52540">
    <property type="entry name" value="P-loop containing nucleoside triphosphate hydrolases"/>
    <property type="match status" value="1"/>
</dbReference>
<evidence type="ECO:0000256" key="1">
    <source>
        <dbReference type="SAM" id="MobiDB-lite"/>
    </source>
</evidence>
<feature type="domain" description="Sulfotransferase" evidence="2">
    <location>
        <begin position="40"/>
        <end position="231"/>
    </location>
</feature>
<reference evidence="4" key="1">
    <citation type="submission" date="2016-10" db="EMBL/GenBank/DDBJ databases">
        <authorList>
            <person name="Varghese N."/>
            <person name="Submissions S."/>
        </authorList>
    </citation>
    <scope>NUCLEOTIDE SEQUENCE [LARGE SCALE GENOMIC DNA]</scope>
    <source>
        <strain evidence="4">930I</strain>
    </source>
</reference>
<sequence length="334" mass="36943">MGRPDLGTLARPAARGMTTAPSPTDTGETMHDSSFIVRIGHFKCGTTFFNQAFFPQHPQINFLGKPFPQGDAMWTVLEQIAGLRDFDAAFCRGEVAARLETGTPERRLAALSDGRFAEPRHPDFDHLPERLKQVTGPNTLILFTVRHPVDLVASLYTQSVGTGKTRDSFQKWLDDNWADNQDILGMISYGRVAETFARTFGAERLLINSLETLRAEPAAFARDLAHRCGLDEARTVALFDQKPRNRRMSRLQTRLSASPALYGLARRLWHALPDGLRPLAGRLSGHGQAFVPEIPASVRHRILDSSRPEIERLCAVANLPAARLGFDLDAPPAG</sequence>
<evidence type="ECO:0000313" key="4">
    <source>
        <dbReference type="Proteomes" id="UP000217076"/>
    </source>
</evidence>
<dbReference type="OrthoDB" id="7540582at2"/>
<proteinExistence type="predicted"/>
<protein>
    <submittedName>
        <fullName evidence="3">Sulfotransferase domain-containing protein</fullName>
    </submittedName>
</protein>